<evidence type="ECO:0000313" key="2">
    <source>
        <dbReference type="EMBL" id="KDQ31307.1"/>
    </source>
</evidence>
<dbReference type="HOGENOM" id="CLU_1627767_0_0_1"/>
<protein>
    <submittedName>
        <fullName evidence="2">Uncharacterized protein</fullName>
    </submittedName>
</protein>
<accession>A0A067P4K5</accession>
<dbReference type="Proteomes" id="UP000027073">
    <property type="component" value="Unassembled WGS sequence"/>
</dbReference>
<dbReference type="InParanoid" id="A0A067P4K5"/>
<gene>
    <name evidence="2" type="ORF">PLEOSDRAFT_155972</name>
</gene>
<proteinExistence type="predicted"/>
<dbReference type="VEuPathDB" id="FungiDB:PLEOSDRAFT_155972"/>
<reference evidence="3" key="1">
    <citation type="journal article" date="2014" name="Proc. Natl. Acad. Sci. U.S.A.">
        <title>Extensive sampling of basidiomycete genomes demonstrates inadequacy of the white-rot/brown-rot paradigm for wood decay fungi.</title>
        <authorList>
            <person name="Riley R."/>
            <person name="Salamov A.A."/>
            <person name="Brown D.W."/>
            <person name="Nagy L.G."/>
            <person name="Floudas D."/>
            <person name="Held B.W."/>
            <person name="Levasseur A."/>
            <person name="Lombard V."/>
            <person name="Morin E."/>
            <person name="Otillar R."/>
            <person name="Lindquist E.A."/>
            <person name="Sun H."/>
            <person name="LaButti K.M."/>
            <person name="Schmutz J."/>
            <person name="Jabbour D."/>
            <person name="Luo H."/>
            <person name="Baker S.E."/>
            <person name="Pisabarro A.G."/>
            <person name="Walton J.D."/>
            <person name="Blanchette R.A."/>
            <person name="Henrissat B."/>
            <person name="Martin F."/>
            <person name="Cullen D."/>
            <person name="Hibbett D.S."/>
            <person name="Grigoriev I.V."/>
        </authorList>
    </citation>
    <scope>NUCLEOTIDE SEQUENCE [LARGE SCALE GENOMIC DNA]</scope>
    <source>
        <strain evidence="3">PC15</strain>
    </source>
</reference>
<dbReference type="OrthoDB" id="10378983at2759"/>
<evidence type="ECO:0000313" key="3">
    <source>
        <dbReference type="Proteomes" id="UP000027073"/>
    </source>
</evidence>
<dbReference type="AlphaFoldDB" id="A0A067P4K5"/>
<name>A0A067P4K5_PLEO1</name>
<dbReference type="EMBL" id="KL198006">
    <property type="protein sequence ID" value="KDQ31307.1"/>
    <property type="molecule type" value="Genomic_DNA"/>
</dbReference>
<feature type="region of interest" description="Disordered" evidence="1">
    <location>
        <begin position="1"/>
        <end position="50"/>
    </location>
</feature>
<feature type="compositionally biased region" description="Basic and acidic residues" evidence="1">
    <location>
        <begin position="83"/>
        <end position="94"/>
    </location>
</feature>
<feature type="compositionally biased region" description="Polar residues" evidence="1">
    <location>
        <begin position="114"/>
        <end position="127"/>
    </location>
</feature>
<organism evidence="2 3">
    <name type="scientific">Pleurotus ostreatus (strain PC15)</name>
    <name type="common">Oyster mushroom</name>
    <dbReference type="NCBI Taxonomy" id="1137138"/>
    <lineage>
        <taxon>Eukaryota</taxon>
        <taxon>Fungi</taxon>
        <taxon>Dikarya</taxon>
        <taxon>Basidiomycota</taxon>
        <taxon>Agaricomycotina</taxon>
        <taxon>Agaricomycetes</taxon>
        <taxon>Agaricomycetidae</taxon>
        <taxon>Agaricales</taxon>
        <taxon>Pleurotineae</taxon>
        <taxon>Pleurotaceae</taxon>
        <taxon>Pleurotus</taxon>
    </lineage>
</organism>
<evidence type="ECO:0000256" key="1">
    <source>
        <dbReference type="SAM" id="MobiDB-lite"/>
    </source>
</evidence>
<feature type="region of interest" description="Disordered" evidence="1">
    <location>
        <begin position="74"/>
        <end position="140"/>
    </location>
</feature>
<sequence>MSSTSLYASPFVAGSTNTSPFSLDSFKDPQAMRSASSSSSKFSTEREDDEDVPLIVLKTRYLLSGRTAKVGQGLGLSMVPGLAEDRQEQQEYQERGFVSGSTAKPPAQEEHSPPQGQQDQVRSSGSGDNEDHRELLRLSGSEVTQVDVIGDYQLDSSGFWRLA</sequence>